<dbReference type="SUPFAM" id="SSF64288">
    <property type="entry name" value="Chorismate lyase-like"/>
    <property type="match status" value="1"/>
</dbReference>
<evidence type="ECO:0000259" key="1">
    <source>
        <dbReference type="Pfam" id="PF07702"/>
    </source>
</evidence>
<keyword evidence="3" id="KW-1185">Reference proteome</keyword>
<dbReference type="Proteomes" id="UP001597542">
    <property type="component" value="Unassembled WGS sequence"/>
</dbReference>
<reference evidence="3" key="1">
    <citation type="journal article" date="2019" name="Int. J. Syst. Evol. Microbiol.">
        <title>The Global Catalogue of Microorganisms (GCM) 10K type strain sequencing project: providing services to taxonomists for standard genome sequencing and annotation.</title>
        <authorList>
            <consortium name="The Broad Institute Genomics Platform"/>
            <consortium name="The Broad Institute Genome Sequencing Center for Infectious Disease"/>
            <person name="Wu L."/>
            <person name="Ma J."/>
        </authorList>
    </citation>
    <scope>NUCLEOTIDE SEQUENCE [LARGE SCALE GENOMIC DNA]</scope>
    <source>
        <strain evidence="3">CGMCC 4.7638</strain>
    </source>
</reference>
<evidence type="ECO:0000313" key="2">
    <source>
        <dbReference type="EMBL" id="MFD2479558.1"/>
    </source>
</evidence>
<dbReference type="Gene3D" id="3.40.1410.10">
    <property type="entry name" value="Chorismate lyase-like"/>
    <property type="match status" value="1"/>
</dbReference>
<organism evidence="2 3">
    <name type="scientific">Amycolatopsis albidoflavus</name>
    <dbReference type="NCBI Taxonomy" id="102226"/>
    <lineage>
        <taxon>Bacteria</taxon>
        <taxon>Bacillati</taxon>
        <taxon>Actinomycetota</taxon>
        <taxon>Actinomycetes</taxon>
        <taxon>Pseudonocardiales</taxon>
        <taxon>Pseudonocardiaceae</taxon>
        <taxon>Amycolatopsis</taxon>
    </lineage>
</organism>
<name>A0ABW5HSY2_9PSEU</name>
<evidence type="ECO:0000313" key="3">
    <source>
        <dbReference type="Proteomes" id="UP001597542"/>
    </source>
</evidence>
<comment type="caution">
    <text evidence="2">The sequence shown here is derived from an EMBL/GenBank/DDBJ whole genome shotgun (WGS) entry which is preliminary data.</text>
</comment>
<gene>
    <name evidence="2" type="ORF">ACFSUT_04665</name>
</gene>
<protein>
    <submittedName>
        <fullName evidence="2">UTRA domain-containing protein</fullName>
    </submittedName>
</protein>
<sequence length="54" mass="5999">MPTPDEAAILHLSEGTPVLTVTRIARDEDGLPLEVNDMVLAADRYQVSYEWLAD</sequence>
<dbReference type="EMBL" id="JBHUKQ010000003">
    <property type="protein sequence ID" value="MFD2479558.1"/>
    <property type="molecule type" value="Genomic_DNA"/>
</dbReference>
<dbReference type="InterPro" id="IPR028978">
    <property type="entry name" value="Chorismate_lyase_/UTRA_dom_sf"/>
</dbReference>
<dbReference type="InterPro" id="IPR011663">
    <property type="entry name" value="UTRA"/>
</dbReference>
<accession>A0ABW5HSY2</accession>
<dbReference type="Pfam" id="PF07702">
    <property type="entry name" value="UTRA"/>
    <property type="match status" value="1"/>
</dbReference>
<feature type="domain" description="UbiC transcription regulator-associated" evidence="1">
    <location>
        <begin position="1"/>
        <end position="46"/>
    </location>
</feature>
<dbReference type="RefSeq" id="WP_377925996.1">
    <property type="nucleotide sequence ID" value="NZ_BAAAHV010000021.1"/>
</dbReference>
<proteinExistence type="predicted"/>